<sequence length="128" mass="13432">MFNACSNISDEIAATRKCLNSPLQLLVTLSSSSSRTIHPVNLADAPPSGSSLSSSSCGRAIGIPIPCASGMTSSLNALAWPSPPPCLVERRGTILRATKMVMQPSSRKGRSDSAPKRAGPWSVSRQPR</sequence>
<comment type="caution">
    <text evidence="2">The sequence shown here is derived from an EMBL/GenBank/DDBJ whole genome shotgun (WGS) entry which is preliminary data.</text>
</comment>
<organism evidence="2 3">
    <name type="scientific">Leucosporidium creatinivorum</name>
    <dbReference type="NCBI Taxonomy" id="106004"/>
    <lineage>
        <taxon>Eukaryota</taxon>
        <taxon>Fungi</taxon>
        <taxon>Dikarya</taxon>
        <taxon>Basidiomycota</taxon>
        <taxon>Pucciniomycotina</taxon>
        <taxon>Microbotryomycetes</taxon>
        <taxon>Leucosporidiales</taxon>
        <taxon>Leucosporidium</taxon>
    </lineage>
</organism>
<name>A0A1Y2F7C3_9BASI</name>
<evidence type="ECO:0000256" key="1">
    <source>
        <dbReference type="SAM" id="MobiDB-lite"/>
    </source>
</evidence>
<evidence type="ECO:0000313" key="3">
    <source>
        <dbReference type="Proteomes" id="UP000193467"/>
    </source>
</evidence>
<feature type="region of interest" description="Disordered" evidence="1">
    <location>
        <begin position="99"/>
        <end position="128"/>
    </location>
</feature>
<gene>
    <name evidence="2" type="ORF">BCR35DRAFT_94636</name>
</gene>
<accession>A0A1Y2F7C3</accession>
<dbReference type="AlphaFoldDB" id="A0A1Y2F7C3"/>
<protein>
    <submittedName>
        <fullName evidence="2">Uncharacterized protein</fullName>
    </submittedName>
</protein>
<proteinExistence type="predicted"/>
<reference evidence="2 3" key="1">
    <citation type="submission" date="2016-07" db="EMBL/GenBank/DDBJ databases">
        <title>Pervasive Adenine N6-methylation of Active Genes in Fungi.</title>
        <authorList>
            <consortium name="DOE Joint Genome Institute"/>
            <person name="Mondo S.J."/>
            <person name="Dannebaum R.O."/>
            <person name="Kuo R.C."/>
            <person name="Labutti K."/>
            <person name="Haridas S."/>
            <person name="Kuo A."/>
            <person name="Salamov A."/>
            <person name="Ahrendt S.R."/>
            <person name="Lipzen A."/>
            <person name="Sullivan W."/>
            <person name="Andreopoulos W.B."/>
            <person name="Clum A."/>
            <person name="Lindquist E."/>
            <person name="Daum C."/>
            <person name="Ramamoorthy G.K."/>
            <person name="Gryganskyi A."/>
            <person name="Culley D."/>
            <person name="Magnuson J.K."/>
            <person name="James T.Y."/>
            <person name="O'Malley M.A."/>
            <person name="Stajich J.E."/>
            <person name="Spatafora J.W."/>
            <person name="Visel A."/>
            <person name="Grigoriev I.V."/>
        </authorList>
    </citation>
    <scope>NUCLEOTIDE SEQUENCE [LARGE SCALE GENOMIC DNA]</scope>
    <source>
        <strain evidence="2 3">62-1032</strain>
    </source>
</reference>
<dbReference type="Proteomes" id="UP000193467">
    <property type="component" value="Unassembled WGS sequence"/>
</dbReference>
<dbReference type="EMBL" id="MCGR01000026">
    <property type="protein sequence ID" value="ORY79759.1"/>
    <property type="molecule type" value="Genomic_DNA"/>
</dbReference>
<evidence type="ECO:0000313" key="2">
    <source>
        <dbReference type="EMBL" id="ORY79759.1"/>
    </source>
</evidence>
<dbReference type="InParanoid" id="A0A1Y2F7C3"/>
<keyword evidence="3" id="KW-1185">Reference proteome</keyword>